<dbReference type="Proteomes" id="UP000481454">
    <property type="component" value="Unassembled WGS sequence"/>
</dbReference>
<dbReference type="EMBL" id="JAALLZ010000001">
    <property type="protein sequence ID" value="NGU29042.1"/>
    <property type="molecule type" value="Genomic_DNA"/>
</dbReference>
<protein>
    <submittedName>
        <fullName evidence="1">Uncharacterized protein</fullName>
    </submittedName>
</protein>
<dbReference type="AlphaFoldDB" id="A0AAP6WKZ3"/>
<dbReference type="RefSeq" id="WP_003460785.1">
    <property type="nucleotide sequence ID" value="NZ_CATNWT010000001.1"/>
</dbReference>
<comment type="caution">
    <text evidence="1">The sequence shown here is derived from an EMBL/GenBank/DDBJ whole genome shotgun (WGS) entry which is preliminary data.</text>
</comment>
<sequence length="54" mass="6455">MKQLKRLTQKQKKLLKELYGVKEPSKRFGVHRVTKDGIIFWDKLESKAMDPIRI</sequence>
<proteinExistence type="predicted"/>
<reference evidence="1 2" key="1">
    <citation type="submission" date="2020-02" db="EMBL/GenBank/DDBJ databases">
        <title>Genomic Insights into the Phylogeny and Genetic Plasticity of the Human and Animal Enteric Pathogen Clostridium perfringens.</title>
        <authorList>
            <person name="Feng Y."/>
            <person name="Hu Y."/>
        </authorList>
    </citation>
    <scope>NUCLEOTIDE SEQUENCE [LARGE SCALE GENOMIC DNA]</scope>
    <source>
        <strain evidence="1 2">CP-40</strain>
    </source>
</reference>
<gene>
    <name evidence="1" type="ORF">G6Z34_02795</name>
</gene>
<accession>A0AAP6WKZ3</accession>
<organism evidence="1 2">
    <name type="scientific">Clostridium perfringens</name>
    <dbReference type="NCBI Taxonomy" id="1502"/>
    <lineage>
        <taxon>Bacteria</taxon>
        <taxon>Bacillati</taxon>
        <taxon>Bacillota</taxon>
        <taxon>Clostridia</taxon>
        <taxon>Eubacteriales</taxon>
        <taxon>Clostridiaceae</taxon>
        <taxon>Clostridium</taxon>
    </lineage>
</organism>
<evidence type="ECO:0000313" key="1">
    <source>
        <dbReference type="EMBL" id="NGU29042.1"/>
    </source>
</evidence>
<name>A0AAP6WKZ3_CLOPF</name>
<evidence type="ECO:0000313" key="2">
    <source>
        <dbReference type="Proteomes" id="UP000481454"/>
    </source>
</evidence>